<protein>
    <recommendedName>
        <fullName evidence="4">No apical meristem-associated C-terminal domain-containing protein</fullName>
    </recommendedName>
</protein>
<feature type="compositionally biased region" description="Basic and acidic residues" evidence="1">
    <location>
        <begin position="153"/>
        <end position="174"/>
    </location>
</feature>
<keyword evidence="3" id="KW-1185">Reference proteome</keyword>
<dbReference type="EMBL" id="ML180837">
    <property type="protein sequence ID" value="THU76567.1"/>
    <property type="molecule type" value="Genomic_DNA"/>
</dbReference>
<feature type="region of interest" description="Disordered" evidence="1">
    <location>
        <begin position="140"/>
        <end position="174"/>
    </location>
</feature>
<feature type="compositionally biased region" description="Basic and acidic residues" evidence="1">
    <location>
        <begin position="96"/>
        <end position="112"/>
    </location>
</feature>
<dbReference type="AlphaFoldDB" id="A0A4S8KLY3"/>
<name>A0A4S8KLY3_DENBC</name>
<sequence>MSDEEVKECWKVIQEEVWSFDKRVGSFEHCQQLFTKYCSSPARWTYRIIRKQSELETRRGKVSTGIIREEDEEVLQASKPPVNVTERVTRKNSGGSRKEGRKERRVQKESDRGSLVGSLDGSDLSLAFCNALGKEKCRLRQKRRTSVNSTLLEESRERAKKSADLDGVNKQDTT</sequence>
<evidence type="ECO:0000313" key="2">
    <source>
        <dbReference type="EMBL" id="THU76567.1"/>
    </source>
</evidence>
<proteinExistence type="predicted"/>
<evidence type="ECO:0008006" key="4">
    <source>
        <dbReference type="Google" id="ProtNLM"/>
    </source>
</evidence>
<reference evidence="2 3" key="1">
    <citation type="journal article" date="2019" name="Nat. Ecol. Evol.">
        <title>Megaphylogeny resolves global patterns of mushroom evolution.</title>
        <authorList>
            <person name="Varga T."/>
            <person name="Krizsan K."/>
            <person name="Foldi C."/>
            <person name="Dima B."/>
            <person name="Sanchez-Garcia M."/>
            <person name="Sanchez-Ramirez S."/>
            <person name="Szollosi G.J."/>
            <person name="Szarkandi J.G."/>
            <person name="Papp V."/>
            <person name="Albert L."/>
            <person name="Andreopoulos W."/>
            <person name="Angelini C."/>
            <person name="Antonin V."/>
            <person name="Barry K.W."/>
            <person name="Bougher N.L."/>
            <person name="Buchanan P."/>
            <person name="Buyck B."/>
            <person name="Bense V."/>
            <person name="Catcheside P."/>
            <person name="Chovatia M."/>
            <person name="Cooper J."/>
            <person name="Damon W."/>
            <person name="Desjardin D."/>
            <person name="Finy P."/>
            <person name="Geml J."/>
            <person name="Haridas S."/>
            <person name="Hughes K."/>
            <person name="Justo A."/>
            <person name="Karasinski D."/>
            <person name="Kautmanova I."/>
            <person name="Kiss B."/>
            <person name="Kocsube S."/>
            <person name="Kotiranta H."/>
            <person name="LaButti K.M."/>
            <person name="Lechner B.E."/>
            <person name="Liimatainen K."/>
            <person name="Lipzen A."/>
            <person name="Lukacs Z."/>
            <person name="Mihaltcheva S."/>
            <person name="Morgado L.N."/>
            <person name="Niskanen T."/>
            <person name="Noordeloos M.E."/>
            <person name="Ohm R.A."/>
            <person name="Ortiz-Santana B."/>
            <person name="Ovrebo C."/>
            <person name="Racz N."/>
            <person name="Riley R."/>
            <person name="Savchenko A."/>
            <person name="Shiryaev A."/>
            <person name="Soop K."/>
            <person name="Spirin V."/>
            <person name="Szebenyi C."/>
            <person name="Tomsovsky M."/>
            <person name="Tulloss R.E."/>
            <person name="Uehling J."/>
            <person name="Grigoriev I.V."/>
            <person name="Vagvolgyi C."/>
            <person name="Papp T."/>
            <person name="Martin F.M."/>
            <person name="Miettinen O."/>
            <person name="Hibbett D.S."/>
            <person name="Nagy L.G."/>
        </authorList>
    </citation>
    <scope>NUCLEOTIDE SEQUENCE [LARGE SCALE GENOMIC DNA]</scope>
    <source>
        <strain evidence="2 3">CBS 962.96</strain>
    </source>
</reference>
<accession>A0A4S8KLY3</accession>
<evidence type="ECO:0000256" key="1">
    <source>
        <dbReference type="SAM" id="MobiDB-lite"/>
    </source>
</evidence>
<gene>
    <name evidence="2" type="ORF">K435DRAFT_899220</name>
</gene>
<evidence type="ECO:0000313" key="3">
    <source>
        <dbReference type="Proteomes" id="UP000297245"/>
    </source>
</evidence>
<feature type="region of interest" description="Disordered" evidence="1">
    <location>
        <begin position="72"/>
        <end position="116"/>
    </location>
</feature>
<dbReference type="Proteomes" id="UP000297245">
    <property type="component" value="Unassembled WGS sequence"/>
</dbReference>
<organism evidence="2 3">
    <name type="scientific">Dendrothele bispora (strain CBS 962.96)</name>
    <dbReference type="NCBI Taxonomy" id="1314807"/>
    <lineage>
        <taxon>Eukaryota</taxon>
        <taxon>Fungi</taxon>
        <taxon>Dikarya</taxon>
        <taxon>Basidiomycota</taxon>
        <taxon>Agaricomycotina</taxon>
        <taxon>Agaricomycetes</taxon>
        <taxon>Agaricomycetidae</taxon>
        <taxon>Agaricales</taxon>
        <taxon>Agaricales incertae sedis</taxon>
        <taxon>Dendrothele</taxon>
    </lineage>
</organism>